<evidence type="ECO:0000313" key="4">
    <source>
        <dbReference type="Proteomes" id="UP000242656"/>
    </source>
</evidence>
<dbReference type="RefSeq" id="WP_098492560.1">
    <property type="nucleotide sequence ID" value="NZ_NUWN01000105.1"/>
</dbReference>
<dbReference type="Proteomes" id="UP000242656">
    <property type="component" value="Unassembled WGS sequence"/>
</dbReference>
<comment type="caution">
    <text evidence="3">The sequence shown here is derived from an EMBL/GenBank/DDBJ whole genome shotgun (WGS) entry which is preliminary data.</text>
</comment>
<organism evidence="3 4">
    <name type="scientific">Bacillus cereus</name>
    <dbReference type="NCBI Taxonomy" id="1396"/>
    <lineage>
        <taxon>Bacteria</taxon>
        <taxon>Bacillati</taxon>
        <taxon>Bacillota</taxon>
        <taxon>Bacilli</taxon>
        <taxon>Bacillales</taxon>
        <taxon>Bacillaceae</taxon>
        <taxon>Bacillus</taxon>
        <taxon>Bacillus cereus group</taxon>
    </lineage>
</organism>
<protein>
    <submittedName>
        <fullName evidence="3">Chromosome segregation protein</fullName>
    </submittedName>
</protein>
<name>A0A2B0LEF7_BACCE</name>
<dbReference type="Pfam" id="PF08378">
    <property type="entry name" value="NERD"/>
    <property type="match status" value="1"/>
</dbReference>
<gene>
    <name evidence="3" type="ORF">COI93_22095</name>
</gene>
<evidence type="ECO:0000256" key="1">
    <source>
        <dbReference type="SAM" id="Coils"/>
    </source>
</evidence>
<dbReference type="EMBL" id="NUWN01000105">
    <property type="protein sequence ID" value="PFK30641.1"/>
    <property type="molecule type" value="Genomic_DNA"/>
</dbReference>
<proteinExistence type="predicted"/>
<evidence type="ECO:0000259" key="2">
    <source>
        <dbReference type="Pfam" id="PF08378"/>
    </source>
</evidence>
<dbReference type="InterPro" id="IPR011528">
    <property type="entry name" value="NERD"/>
</dbReference>
<accession>A0A2B0LEF7</accession>
<feature type="domain" description="NERD" evidence="2">
    <location>
        <begin position="151"/>
        <end position="206"/>
    </location>
</feature>
<reference evidence="3 4" key="1">
    <citation type="submission" date="2017-09" db="EMBL/GenBank/DDBJ databases">
        <title>Large-scale bioinformatics analysis of Bacillus genomes uncovers conserved roles of natural products in bacterial physiology.</title>
        <authorList>
            <consortium name="Agbiome Team Llc"/>
            <person name="Bleich R.M."/>
            <person name="Grubbs K.J."/>
            <person name="Santa Maria K.C."/>
            <person name="Allen S.E."/>
            <person name="Farag S."/>
            <person name="Shank E.A."/>
            <person name="Bowers A."/>
        </authorList>
    </citation>
    <scope>NUCLEOTIDE SEQUENCE [LARGE SCALE GENOMIC DNA]</scope>
    <source>
        <strain evidence="3 4">AFS083043</strain>
    </source>
</reference>
<feature type="coiled-coil region" evidence="1">
    <location>
        <begin position="23"/>
        <end position="90"/>
    </location>
</feature>
<keyword evidence="1" id="KW-0175">Coiled coil</keyword>
<sequence>MEYVLVCVILALIAGVFILFYKNKQLQSENQQLEFEREKSIESYQSEMAATVANYEEKQETLKNVERKKYNNLKESAAREVENMRVMKNQLAVQHNKERSEMQQKYNNEIHVLQNLITELRTYAKNGEEMNTHETLHYMKRGFVQQGIIAEDELHIIPNIFFPKVHSRNKNITENTRIDHVVLLTTGIYVIETTEWQGRMIHGLTKENAGIYSFMIDEIGKYQNEYEKEETFVFTAKEASMIVKVENVGNPAYKAKHLSTMLYDYLKGRNPQAIKEEVQSIVYFGNETNGSGNEMIDLSNEALPRLKDREQLVTYFRNERLEGKVLYTAQELRGIKEMIQCMEEVQV</sequence>
<evidence type="ECO:0000313" key="3">
    <source>
        <dbReference type="EMBL" id="PFK30641.1"/>
    </source>
</evidence>
<dbReference type="AlphaFoldDB" id="A0A2B0LEF7"/>